<keyword evidence="3" id="KW-1185">Reference proteome</keyword>
<gene>
    <name evidence="2" type="ORF">EHS25_006599</name>
</gene>
<accession>A0A427YSE1</accession>
<evidence type="ECO:0000313" key="2">
    <source>
        <dbReference type="EMBL" id="RSH93946.1"/>
    </source>
</evidence>
<evidence type="ECO:0000256" key="1">
    <source>
        <dbReference type="SAM" id="MobiDB-lite"/>
    </source>
</evidence>
<proteinExistence type="predicted"/>
<reference evidence="2 3" key="1">
    <citation type="submission" date="2018-11" db="EMBL/GenBank/DDBJ databases">
        <title>Genome sequence of Saitozyma podzolica DSM 27192.</title>
        <authorList>
            <person name="Aliyu H."/>
            <person name="Gorte O."/>
            <person name="Ochsenreither K."/>
        </authorList>
    </citation>
    <scope>NUCLEOTIDE SEQUENCE [LARGE SCALE GENOMIC DNA]</scope>
    <source>
        <strain evidence="2 3">DSM 27192</strain>
    </source>
</reference>
<feature type="region of interest" description="Disordered" evidence="1">
    <location>
        <begin position="76"/>
        <end position="126"/>
    </location>
</feature>
<sequence length="126" mass="13560">MAAPQQARTILASDDLSMIAGSFNRTDAFFDRNFMMCASSQFVRPLIRLHDLVISPRADSSQAEVSLAFVGSSHSIPPLPTTTRPEENPKGTTLHLIDTSSVSGAPWSEDRDGTSPAALFLAPDDL</sequence>
<comment type="caution">
    <text evidence="2">The sequence shown here is derived from an EMBL/GenBank/DDBJ whole genome shotgun (WGS) entry which is preliminary data.</text>
</comment>
<dbReference type="OrthoDB" id="10356135at2759"/>
<dbReference type="EMBL" id="RSCD01000003">
    <property type="protein sequence ID" value="RSH93946.1"/>
    <property type="molecule type" value="Genomic_DNA"/>
</dbReference>
<organism evidence="2 3">
    <name type="scientific">Saitozyma podzolica</name>
    <dbReference type="NCBI Taxonomy" id="1890683"/>
    <lineage>
        <taxon>Eukaryota</taxon>
        <taxon>Fungi</taxon>
        <taxon>Dikarya</taxon>
        <taxon>Basidiomycota</taxon>
        <taxon>Agaricomycotina</taxon>
        <taxon>Tremellomycetes</taxon>
        <taxon>Tremellales</taxon>
        <taxon>Trimorphomycetaceae</taxon>
        <taxon>Saitozyma</taxon>
    </lineage>
</organism>
<name>A0A427YSE1_9TREE</name>
<evidence type="ECO:0000313" key="3">
    <source>
        <dbReference type="Proteomes" id="UP000279259"/>
    </source>
</evidence>
<dbReference type="Proteomes" id="UP000279259">
    <property type="component" value="Unassembled WGS sequence"/>
</dbReference>
<protein>
    <submittedName>
        <fullName evidence="2">Uncharacterized protein</fullName>
    </submittedName>
</protein>
<dbReference type="AlphaFoldDB" id="A0A427YSE1"/>